<sequence length="322" mass="34647">MAPSTQCAAALPAWFGLSAQYGAGSLSLEELRIAYAELRKMDPENVSSDPEKFITDLGATTTEDCLLLDVTIPKTPVVVWIVGGGYTVGHKNDAGNPAGLIKRSQEDGSDGVIHVSINYRLGLFGWSSGPSYQEQGGVSNLGLRDQRAALEWVQKHIHLFGGDPGQVTAYGESAGGGSVMHQITAYGATSGAPFRRAIPQSPGFEPLPSTSKQDSRFDSVLRWSSYFSGINVTTLAELLEVPFDVLWKANEITIATAHWGNFGWGPAVDGDFVPDLAGRLLDEGKFDSSVEVFHGIYDGTYPWTSQFGRSEATHGEFVVQLQ</sequence>
<evidence type="ECO:0000313" key="3">
    <source>
        <dbReference type="Proteomes" id="UP000008698"/>
    </source>
</evidence>
<dbReference type="RefSeq" id="XP_002999876.1">
    <property type="nucleotide sequence ID" value="XM_002999830.1"/>
</dbReference>
<dbReference type="AlphaFoldDB" id="C9SYE1"/>
<dbReference type="HOGENOM" id="CLU_006586_4_1_1"/>
<proteinExistence type="predicted"/>
<evidence type="ECO:0000313" key="2">
    <source>
        <dbReference type="EMBL" id="EEY23806.1"/>
    </source>
</evidence>
<dbReference type="SUPFAM" id="SSF53474">
    <property type="entry name" value="alpha/beta-Hydrolases"/>
    <property type="match status" value="1"/>
</dbReference>
<feature type="domain" description="Carboxylesterase type B" evidence="1">
    <location>
        <begin position="55"/>
        <end position="298"/>
    </location>
</feature>
<dbReference type="eggNOG" id="KOG4389">
    <property type="taxonomic scope" value="Eukaryota"/>
</dbReference>
<dbReference type="Proteomes" id="UP000008698">
    <property type="component" value="Unassembled WGS sequence"/>
</dbReference>
<name>C9SYE1_VERA1</name>
<dbReference type="OMA" id="WKANEIT"/>
<dbReference type="EMBL" id="DS985230">
    <property type="protein sequence ID" value="EEY23806.1"/>
    <property type="molecule type" value="Genomic_DNA"/>
</dbReference>
<dbReference type="InterPro" id="IPR002018">
    <property type="entry name" value="CarbesteraseB"/>
</dbReference>
<keyword evidence="3" id="KW-1185">Reference proteome</keyword>
<dbReference type="Pfam" id="PF00135">
    <property type="entry name" value="COesterase"/>
    <property type="match status" value="1"/>
</dbReference>
<protein>
    <submittedName>
        <fullName evidence="2">Cholinesterase</fullName>
    </submittedName>
</protein>
<dbReference type="PANTHER" id="PTHR11559">
    <property type="entry name" value="CARBOXYLESTERASE"/>
    <property type="match status" value="1"/>
</dbReference>
<dbReference type="OrthoDB" id="408631at2759"/>
<dbReference type="GeneID" id="9531756"/>
<dbReference type="Gene3D" id="3.40.50.1820">
    <property type="entry name" value="alpha/beta hydrolase"/>
    <property type="match status" value="1"/>
</dbReference>
<accession>C9SYE1</accession>
<reference evidence="3" key="1">
    <citation type="journal article" date="2011" name="PLoS Pathog.">
        <title>Comparative genomics yields insights into niche adaptation of plant vascular wilt pathogens.</title>
        <authorList>
            <person name="Klosterman S.J."/>
            <person name="Subbarao K.V."/>
            <person name="Kang S."/>
            <person name="Veronese P."/>
            <person name="Gold S.E."/>
            <person name="Thomma B.P.H.J."/>
            <person name="Chen Z."/>
            <person name="Henrissat B."/>
            <person name="Lee Y.-H."/>
            <person name="Park J."/>
            <person name="Garcia-Pedrajas M.D."/>
            <person name="Barbara D.J."/>
            <person name="Anchieta A."/>
            <person name="de Jonge R."/>
            <person name="Santhanam P."/>
            <person name="Maruthachalam K."/>
            <person name="Atallah Z."/>
            <person name="Amyotte S.G."/>
            <person name="Paz Z."/>
            <person name="Inderbitzin P."/>
            <person name="Hayes R.J."/>
            <person name="Heiman D.I."/>
            <person name="Young S."/>
            <person name="Zeng Q."/>
            <person name="Engels R."/>
            <person name="Galagan J."/>
            <person name="Cuomo C.A."/>
            <person name="Dobinson K.F."/>
            <person name="Ma L.-J."/>
        </authorList>
    </citation>
    <scope>NUCLEOTIDE SEQUENCE [LARGE SCALE GENOMIC DNA]</scope>
    <source>
        <strain evidence="3">VaMs.102 / ATCC MYA-4576 / FGSC 10136</strain>
    </source>
</reference>
<gene>
    <name evidence="2" type="ORF">VDBG_09916</name>
</gene>
<organism evidence="3">
    <name type="scientific">Verticillium alfalfae (strain VaMs.102 / ATCC MYA-4576 / FGSC 10136)</name>
    <name type="common">Verticillium wilt of alfalfa</name>
    <name type="synonym">Verticillium albo-atrum</name>
    <dbReference type="NCBI Taxonomy" id="526221"/>
    <lineage>
        <taxon>Eukaryota</taxon>
        <taxon>Fungi</taxon>
        <taxon>Dikarya</taxon>
        <taxon>Ascomycota</taxon>
        <taxon>Pezizomycotina</taxon>
        <taxon>Sordariomycetes</taxon>
        <taxon>Hypocreomycetidae</taxon>
        <taxon>Glomerellales</taxon>
        <taxon>Plectosphaerellaceae</taxon>
        <taxon>Verticillium</taxon>
    </lineage>
</organism>
<evidence type="ECO:0000259" key="1">
    <source>
        <dbReference type="Pfam" id="PF00135"/>
    </source>
</evidence>
<dbReference type="InterPro" id="IPR050309">
    <property type="entry name" value="Type-B_Carboxylest/Lipase"/>
</dbReference>
<dbReference type="InterPro" id="IPR029058">
    <property type="entry name" value="AB_hydrolase_fold"/>
</dbReference>
<dbReference type="ESTHER" id="vera1-c9sye1">
    <property type="family name" value="Fungal_carboxylesterase_lipase"/>
</dbReference>
<dbReference type="KEGG" id="val:VDBG_09916"/>